<dbReference type="InterPro" id="IPR000185">
    <property type="entry name" value="SecA"/>
</dbReference>
<dbReference type="PRINTS" id="PR00906">
    <property type="entry name" value="SECA"/>
</dbReference>
<dbReference type="PANTHER" id="PTHR30612">
    <property type="entry name" value="SECA INNER MEMBRANE COMPONENT OF SEC PROTEIN SECRETION SYSTEM"/>
    <property type="match status" value="1"/>
</dbReference>
<dbReference type="AlphaFoldDB" id="A0AB38VNL7"/>
<dbReference type="InterPro" id="IPR022490">
    <property type="entry name" value="SecA2"/>
</dbReference>
<dbReference type="HAMAP" id="MF_01382">
    <property type="entry name" value="SecA"/>
    <property type="match status" value="1"/>
</dbReference>
<evidence type="ECO:0000256" key="12">
    <source>
        <dbReference type="HAMAP-Rule" id="MF_01382"/>
    </source>
</evidence>
<dbReference type="NCBIfam" id="TIGR03714">
    <property type="entry name" value="secA2"/>
    <property type="match status" value="1"/>
</dbReference>
<keyword evidence="10 12" id="KW-0811">Translocation</keyword>
<dbReference type="GO" id="GO:0017038">
    <property type="term" value="P:protein import"/>
    <property type="evidence" value="ECO:0007669"/>
    <property type="project" value="InterPro"/>
</dbReference>
<dbReference type="InterPro" id="IPR011115">
    <property type="entry name" value="SecA_DEAD"/>
</dbReference>
<dbReference type="EMBL" id="LR134265">
    <property type="protein sequence ID" value="VED64988.1"/>
    <property type="molecule type" value="Genomic_DNA"/>
</dbReference>
<dbReference type="InterPro" id="IPR011116">
    <property type="entry name" value="SecA_Wing/Scaffold"/>
</dbReference>
<protein>
    <recommendedName>
        <fullName evidence="12">Protein translocase subunit SecA</fullName>
        <ecNumber evidence="12">7.4.2.8</ecNumber>
    </recommendedName>
</protein>
<evidence type="ECO:0000256" key="1">
    <source>
        <dbReference type="ARBA" id="ARBA00004170"/>
    </source>
</evidence>
<dbReference type="GO" id="GO:0006605">
    <property type="term" value="P:protein targeting"/>
    <property type="evidence" value="ECO:0007669"/>
    <property type="project" value="UniProtKB-UniRule"/>
</dbReference>
<dbReference type="NCBIfam" id="NF006630">
    <property type="entry name" value="PRK09200.1"/>
    <property type="match status" value="1"/>
</dbReference>
<keyword evidence="9 12" id="KW-1278">Translocase</keyword>
<dbReference type="GO" id="GO:0065002">
    <property type="term" value="P:intracellular protein transmembrane transport"/>
    <property type="evidence" value="ECO:0007669"/>
    <property type="project" value="UniProtKB-UniRule"/>
</dbReference>
<feature type="domain" description="SecA family profile" evidence="15">
    <location>
        <begin position="3"/>
        <end position="576"/>
    </location>
</feature>
<dbReference type="InterPro" id="IPR036266">
    <property type="entry name" value="SecA_Wing/Scaffold_sf"/>
</dbReference>
<accession>A0AB38VNL7</accession>
<evidence type="ECO:0000313" key="16">
    <source>
        <dbReference type="EMBL" id="VED64988.1"/>
    </source>
</evidence>
<dbReference type="SUPFAM" id="SSF81767">
    <property type="entry name" value="Pre-protein crosslinking domain of SecA"/>
    <property type="match status" value="1"/>
</dbReference>
<dbReference type="Pfam" id="PF21090">
    <property type="entry name" value="P-loop_SecA"/>
    <property type="match status" value="2"/>
</dbReference>
<evidence type="ECO:0000256" key="11">
    <source>
        <dbReference type="ARBA" id="ARBA00023136"/>
    </source>
</evidence>
<dbReference type="SUPFAM" id="SSF52540">
    <property type="entry name" value="P-loop containing nucleoside triphosphate hydrolases"/>
    <property type="match status" value="2"/>
</dbReference>
<dbReference type="Gene3D" id="3.90.1440.10">
    <property type="entry name" value="SecA, preprotein cross-linking domain"/>
    <property type="match status" value="1"/>
</dbReference>
<dbReference type="PROSITE" id="PS51194">
    <property type="entry name" value="HELICASE_CTER"/>
    <property type="match status" value="1"/>
</dbReference>
<keyword evidence="11 12" id="KW-0472">Membrane</keyword>
<comment type="catalytic activity">
    <reaction evidence="12">
        <text>ATP + H2O + cellular proteinSide 1 = ADP + phosphate + cellular proteinSide 2.</text>
        <dbReference type="EC" id="7.4.2.8"/>
    </reaction>
</comment>
<comment type="function">
    <text evidence="12">Part of the Sec protein translocase complex. Interacts with the SecYEG preprotein conducting channel. Has a central role in coupling the hydrolysis of ATP to the transfer of proteins into and across the cell membrane, serving as an ATP-driven molecular motor driving the stepwise translocation of polypeptide chains across the membrane.</text>
</comment>
<keyword evidence="5 12" id="KW-0963">Cytoplasm</keyword>
<dbReference type="SMART" id="SM00957">
    <property type="entry name" value="SecA_DEAD"/>
    <property type="match status" value="1"/>
</dbReference>
<evidence type="ECO:0000256" key="9">
    <source>
        <dbReference type="ARBA" id="ARBA00022967"/>
    </source>
</evidence>
<evidence type="ECO:0000259" key="15">
    <source>
        <dbReference type="PROSITE" id="PS51196"/>
    </source>
</evidence>
<dbReference type="Pfam" id="PF07517">
    <property type="entry name" value="SecA_DEAD"/>
    <property type="match status" value="1"/>
</dbReference>
<evidence type="ECO:0000256" key="10">
    <source>
        <dbReference type="ARBA" id="ARBA00023010"/>
    </source>
</evidence>
<dbReference type="InterPro" id="IPR014001">
    <property type="entry name" value="Helicase_ATP-bd"/>
</dbReference>
<dbReference type="SUPFAM" id="SSF81886">
    <property type="entry name" value="Helical scaffold and wing domains of SecA"/>
    <property type="match status" value="1"/>
</dbReference>
<dbReference type="Gene3D" id="1.10.3060.10">
    <property type="entry name" value="Helical scaffold and wing domains of SecA"/>
    <property type="match status" value="1"/>
</dbReference>
<dbReference type="GO" id="GO:0005524">
    <property type="term" value="F:ATP binding"/>
    <property type="evidence" value="ECO:0007669"/>
    <property type="project" value="UniProtKB-UniRule"/>
</dbReference>
<feature type="binding site" evidence="12">
    <location>
        <position position="498"/>
    </location>
    <ligand>
        <name>ATP</name>
        <dbReference type="ChEBI" id="CHEBI:30616"/>
    </ligand>
</feature>
<organism evidence="16 17">
    <name type="scientific">Streptococcus agalactiae</name>
    <dbReference type="NCBI Taxonomy" id="1311"/>
    <lineage>
        <taxon>Bacteria</taxon>
        <taxon>Bacillati</taxon>
        <taxon>Bacillota</taxon>
        <taxon>Bacilli</taxon>
        <taxon>Lactobacillales</taxon>
        <taxon>Streptococcaceae</taxon>
        <taxon>Streptococcus</taxon>
    </lineage>
</organism>
<evidence type="ECO:0000256" key="4">
    <source>
        <dbReference type="ARBA" id="ARBA00022475"/>
    </source>
</evidence>
<keyword evidence="4 12" id="KW-1003">Cell membrane</keyword>
<dbReference type="GO" id="GO:0008564">
    <property type="term" value="F:protein-exporting ATPase activity"/>
    <property type="evidence" value="ECO:0007669"/>
    <property type="project" value="UniProtKB-EC"/>
</dbReference>
<comment type="subunit">
    <text evidence="12">Monomer and homodimer. Part of the essential Sec protein translocation apparatus which comprises SecA, SecYEG and auxiliary proteins SecDF. Other proteins may also be involved.</text>
</comment>
<feature type="domain" description="Helicase C-terminal" evidence="14">
    <location>
        <begin position="420"/>
        <end position="583"/>
    </location>
</feature>
<dbReference type="PANTHER" id="PTHR30612:SF0">
    <property type="entry name" value="CHLOROPLAST PROTEIN-TRANSPORTING ATPASE"/>
    <property type="match status" value="1"/>
</dbReference>
<dbReference type="InterPro" id="IPR027417">
    <property type="entry name" value="P-loop_NTPase"/>
</dbReference>
<dbReference type="InterPro" id="IPR001650">
    <property type="entry name" value="Helicase_C-like"/>
</dbReference>
<evidence type="ECO:0000256" key="3">
    <source>
        <dbReference type="ARBA" id="ARBA00022448"/>
    </source>
</evidence>
<dbReference type="PROSITE" id="PS51192">
    <property type="entry name" value="HELICASE_ATP_BIND_1"/>
    <property type="match status" value="1"/>
</dbReference>
<keyword evidence="7 12" id="KW-0067">ATP-binding</keyword>
<evidence type="ECO:0000256" key="7">
    <source>
        <dbReference type="ARBA" id="ARBA00022840"/>
    </source>
</evidence>
<dbReference type="InterPro" id="IPR011130">
    <property type="entry name" value="SecA_preprotein_X-link_dom"/>
</dbReference>
<dbReference type="Pfam" id="PF01043">
    <property type="entry name" value="SecA_PP_bind"/>
    <property type="match status" value="1"/>
</dbReference>
<dbReference type="PROSITE" id="PS51196">
    <property type="entry name" value="SECA_MOTOR_DEAD"/>
    <property type="match status" value="1"/>
</dbReference>
<evidence type="ECO:0000259" key="13">
    <source>
        <dbReference type="PROSITE" id="PS51192"/>
    </source>
</evidence>
<gene>
    <name evidence="16" type="primary">secA_2</name>
    <name evidence="12" type="synonym">secA</name>
    <name evidence="16" type="ORF">NCTC8184_01025</name>
</gene>
<dbReference type="FunFam" id="3.40.50.300:FF:000429">
    <property type="entry name" value="Preprotein translocase subunit SecA"/>
    <property type="match status" value="1"/>
</dbReference>
<dbReference type="Gene3D" id="3.40.50.300">
    <property type="entry name" value="P-loop containing nucleotide triphosphate hydrolases"/>
    <property type="match status" value="2"/>
</dbReference>
<dbReference type="Pfam" id="PF07516">
    <property type="entry name" value="SecA_SW"/>
    <property type="match status" value="1"/>
</dbReference>
<evidence type="ECO:0000256" key="6">
    <source>
        <dbReference type="ARBA" id="ARBA00022741"/>
    </source>
</evidence>
<keyword evidence="3 12" id="KW-0813">Transport</keyword>
<feature type="binding site" evidence="12">
    <location>
        <position position="87"/>
    </location>
    <ligand>
        <name>ATP</name>
        <dbReference type="ChEBI" id="CHEBI:30616"/>
    </ligand>
</feature>
<keyword evidence="6 12" id="KW-0547">Nucleotide-binding</keyword>
<feature type="domain" description="Helicase ATP-binding" evidence="13">
    <location>
        <begin position="89"/>
        <end position="250"/>
    </location>
</feature>
<dbReference type="EC" id="7.4.2.8" evidence="12"/>
<dbReference type="Proteomes" id="UP000268870">
    <property type="component" value="Chromosome"/>
</dbReference>
<dbReference type="RefSeq" id="WP_115356672.1">
    <property type="nucleotide sequence ID" value="NZ_LR134265.1"/>
</dbReference>
<evidence type="ECO:0000256" key="8">
    <source>
        <dbReference type="ARBA" id="ARBA00022927"/>
    </source>
</evidence>
<comment type="similarity">
    <text evidence="2 12">Belongs to the SecA family.</text>
</comment>
<evidence type="ECO:0000256" key="2">
    <source>
        <dbReference type="ARBA" id="ARBA00007650"/>
    </source>
</evidence>
<comment type="subcellular location">
    <subcellularLocation>
        <location evidence="12">Cell membrane</location>
        <topology evidence="12">Peripheral membrane protein</topology>
        <orientation evidence="12">Cytoplasmic side</orientation>
    </subcellularLocation>
    <subcellularLocation>
        <location evidence="12">Cytoplasm</location>
    </subcellularLocation>
    <subcellularLocation>
        <location evidence="1">Membrane</location>
        <topology evidence="1">Peripheral membrane protein</topology>
    </subcellularLocation>
    <text evidence="12">Distribution is 50-50.</text>
</comment>
<proteinExistence type="inferred from homology"/>
<feature type="binding site" evidence="12">
    <location>
        <begin position="105"/>
        <end position="109"/>
    </location>
    <ligand>
        <name>ATP</name>
        <dbReference type="ChEBI" id="CHEBI:30616"/>
    </ligand>
</feature>
<dbReference type="GO" id="GO:0005829">
    <property type="term" value="C:cytosol"/>
    <property type="evidence" value="ECO:0007669"/>
    <property type="project" value="TreeGrafter"/>
</dbReference>
<sequence length="798" mass="90854">MKKVVVKPKISILNKLRLQRIQKIVNEINNKKAYYAQLSDKELSHQTLILKNRLSSGESLDDILVDAFAVIREANKRILGLFPYDAQVMGAIALHQGTIAEMKTGEGKTLTATMPLYLNALTGKGAILVTTNDYLAKRDALEMGKVYQFLGMTVGINVFDKKEEADATIKREVYESDITYTTAGALGFDYLVHNLASNKLEQFLRPFHFVIVDEADSVLLDIAQTPLIIAGDPRVQSNLYGITNNFVLTLKENDEYIHKAKDKIVYLTEKGVSYAKQYFNISELYNDEYWELNRHINLALRAHCLYKRDYDYVVKNNEVKLLDNATGRVMEGTKLQSGIHQAIEAKEDVALTNESRAIASITYQSLFNMFPRLSGMTGTGKSSEDELIKTYHLPVIVIPTNFPIKRVDLADKIYVSLPEKLQATIDDVKQRHSKGQPVLLISGTVEIANIYSKLLLREGIAHNTLTADNVVKEAQIIKEAGQKGSVTCATVLAGRGTDIKLGEGVRELGGLAVIGTERMPNLRMDWQLRGRSGRQGDPGISQFYVSLEDELIVSHSPEWVIKYLKKYSRKETSNYYMVPRKKRFFYQIVKNAQLRSEDKGVSSREQTIKFGESLRIQRENIYQLRNELIADSSIVVDGVIKIIQDNFNDIANDKDLTEHSLRRYILENLTYKFKYFPDEFDVHNSDDVFKLLIDIFDREFTAKKTKLQSDNEFDNFVRISILKAIDKSWIEEVDSLQQLKGVVTNRGIGQRDIIQEYYKESLNSYYKMGKEIRYSIVKNIMLSTISKASDGSYSIYYV</sequence>
<dbReference type="CDD" id="cd17928">
    <property type="entry name" value="DEXDc_SecA"/>
    <property type="match status" value="1"/>
</dbReference>
<dbReference type="GO" id="GO:0005886">
    <property type="term" value="C:plasma membrane"/>
    <property type="evidence" value="ECO:0007669"/>
    <property type="project" value="UniProtKB-SubCell"/>
</dbReference>
<evidence type="ECO:0000256" key="5">
    <source>
        <dbReference type="ARBA" id="ARBA00022490"/>
    </source>
</evidence>
<reference evidence="16 17" key="1">
    <citation type="submission" date="2018-12" db="EMBL/GenBank/DDBJ databases">
        <authorList>
            <consortium name="Pathogen Informatics"/>
        </authorList>
    </citation>
    <scope>NUCLEOTIDE SEQUENCE [LARGE SCALE GENOMIC DNA]</scope>
    <source>
        <strain evidence="16 17">NCTC8184</strain>
    </source>
</reference>
<keyword evidence="8 12" id="KW-0653">Protein transport</keyword>
<dbReference type="InterPro" id="IPR014018">
    <property type="entry name" value="SecA_motor_DEAD"/>
</dbReference>
<dbReference type="SMART" id="SM00958">
    <property type="entry name" value="SecA_PP_bind"/>
    <property type="match status" value="1"/>
</dbReference>
<dbReference type="CDD" id="cd18803">
    <property type="entry name" value="SF2_C_secA"/>
    <property type="match status" value="1"/>
</dbReference>
<dbReference type="InterPro" id="IPR044722">
    <property type="entry name" value="SecA_SF2_C"/>
</dbReference>
<dbReference type="GO" id="GO:0031522">
    <property type="term" value="C:cell envelope Sec protein transport complex"/>
    <property type="evidence" value="ECO:0007669"/>
    <property type="project" value="TreeGrafter"/>
</dbReference>
<dbReference type="InterPro" id="IPR036670">
    <property type="entry name" value="SecA_X-link_sf"/>
</dbReference>
<evidence type="ECO:0000313" key="17">
    <source>
        <dbReference type="Proteomes" id="UP000268870"/>
    </source>
</evidence>
<name>A0AB38VNL7_STRAG</name>
<dbReference type="GO" id="GO:0043952">
    <property type="term" value="P:protein transport by the Sec complex"/>
    <property type="evidence" value="ECO:0007669"/>
    <property type="project" value="TreeGrafter"/>
</dbReference>
<evidence type="ECO:0000259" key="14">
    <source>
        <dbReference type="PROSITE" id="PS51194"/>
    </source>
</evidence>